<dbReference type="Proteomes" id="UP000018890">
    <property type="component" value="Unassembled WGS sequence"/>
</dbReference>
<comment type="caution">
    <text evidence="2">The sequence shown here is derived from an EMBL/GenBank/DDBJ whole genome shotgun (WGS) entry which is preliminary data.</text>
</comment>
<gene>
    <name evidence="2" type="ORF">JCM9140_1431</name>
</gene>
<protein>
    <recommendedName>
        <fullName evidence="1">DUF8052 domain-containing protein</fullName>
    </recommendedName>
</protein>
<organism evidence="2 3">
    <name type="scientific">Halalkalibacter wakoensis JCM 9140</name>
    <dbReference type="NCBI Taxonomy" id="1236970"/>
    <lineage>
        <taxon>Bacteria</taxon>
        <taxon>Bacillati</taxon>
        <taxon>Bacillota</taxon>
        <taxon>Bacilli</taxon>
        <taxon>Bacillales</taxon>
        <taxon>Bacillaceae</taxon>
        <taxon>Halalkalibacter</taxon>
    </lineage>
</organism>
<dbReference type="AlphaFoldDB" id="W4Q059"/>
<sequence>MTETHVETFINEMANQYTVQFNVYRDERIDDIPLDFYAEFQRRDEKYLMSKSVKVWSVETQQYAFIKRVDNLTKETIQQFAQAIDRNIPNFVPGKQEHMSTYFIGVLVTTNSVNEELQNYVKKARKIQFLKYGWHGWADRYIAIVSLNDKKAYVNKKGKEFVTAFEDALKKGE</sequence>
<dbReference type="InterPro" id="IPR058365">
    <property type="entry name" value="DUF8052"/>
</dbReference>
<evidence type="ECO:0000259" key="1">
    <source>
        <dbReference type="Pfam" id="PF26226"/>
    </source>
</evidence>
<proteinExistence type="predicted"/>
<dbReference type="EMBL" id="BAUT01000010">
    <property type="protein sequence ID" value="GAE25436.1"/>
    <property type="molecule type" value="Genomic_DNA"/>
</dbReference>
<keyword evidence="3" id="KW-1185">Reference proteome</keyword>
<dbReference type="OrthoDB" id="2836917at2"/>
<dbReference type="STRING" id="1236970.JCM9140_1431"/>
<reference evidence="2" key="1">
    <citation type="journal article" date="2014" name="Genome Announc.">
        <title>Draft Genome Sequences of Three Alkaliphilic Bacillus Strains, Bacillus wakoensis JCM 9140T, Bacillus akibai JCM 9157T, and Bacillus hemicellulosilyticus JCM 9152T.</title>
        <authorList>
            <person name="Yuki M."/>
            <person name="Oshima K."/>
            <person name="Suda W."/>
            <person name="Oshida Y."/>
            <person name="Kitamura K."/>
            <person name="Iida T."/>
            <person name="Hattori M."/>
            <person name="Ohkuma M."/>
        </authorList>
    </citation>
    <scope>NUCLEOTIDE SEQUENCE [LARGE SCALE GENOMIC DNA]</scope>
    <source>
        <strain evidence="2">JCM 9140</strain>
    </source>
</reference>
<evidence type="ECO:0000313" key="3">
    <source>
        <dbReference type="Proteomes" id="UP000018890"/>
    </source>
</evidence>
<dbReference type="RefSeq" id="WP_034743873.1">
    <property type="nucleotide sequence ID" value="NZ_BAUT01000010.1"/>
</dbReference>
<evidence type="ECO:0000313" key="2">
    <source>
        <dbReference type="EMBL" id="GAE25436.1"/>
    </source>
</evidence>
<feature type="domain" description="DUF8052" evidence="1">
    <location>
        <begin position="7"/>
        <end position="166"/>
    </location>
</feature>
<name>W4Q059_9BACI</name>
<dbReference type="Pfam" id="PF26226">
    <property type="entry name" value="DUF8052"/>
    <property type="match status" value="1"/>
</dbReference>
<accession>W4Q059</accession>